<name>S7VZB3_9FLAO</name>
<keyword evidence="3" id="KW-1185">Reference proteome</keyword>
<dbReference type="GO" id="GO:0016740">
    <property type="term" value="F:transferase activity"/>
    <property type="evidence" value="ECO:0007669"/>
    <property type="project" value="UniProtKB-KW"/>
</dbReference>
<dbReference type="RefSeq" id="WP_020895732.1">
    <property type="nucleotide sequence ID" value="NZ_ATMR01000007.1"/>
</dbReference>
<dbReference type="InterPro" id="IPR001173">
    <property type="entry name" value="Glyco_trans_2-like"/>
</dbReference>
<evidence type="ECO:0000259" key="1">
    <source>
        <dbReference type="Pfam" id="PF00535"/>
    </source>
</evidence>
<dbReference type="eggNOG" id="COG1215">
    <property type="taxonomic scope" value="Bacteria"/>
</dbReference>
<gene>
    <name evidence="2" type="ORF">ADIWIN_0131</name>
</gene>
<comment type="caution">
    <text evidence="2">The sequence shown here is derived from an EMBL/GenBank/DDBJ whole genome shotgun (WGS) entry which is preliminary data.</text>
</comment>
<dbReference type="STRING" id="641526.ADIWIN_0131"/>
<reference evidence="2 3" key="1">
    <citation type="journal article" date="2013" name="Genome Announc.">
        <title>Draft Genome Sequence of Winogradskyella psychrotolerans RS-3T, Isolated from the Marine Transect of Kongsfjorden, Ny-Alesund, Svalbard, Arctic Ocean.</title>
        <authorList>
            <person name="Kumar Pinnaka A."/>
            <person name="Ara S."/>
            <person name="Singh A."/>
            <person name="Shivaji S."/>
        </authorList>
    </citation>
    <scope>NUCLEOTIDE SEQUENCE [LARGE SCALE GENOMIC DNA]</scope>
    <source>
        <strain evidence="2 3">RS-3</strain>
    </source>
</reference>
<evidence type="ECO:0000313" key="2">
    <source>
        <dbReference type="EMBL" id="EPR74767.1"/>
    </source>
</evidence>
<dbReference type="PANTHER" id="PTHR43685:SF11">
    <property type="entry name" value="GLYCOSYLTRANSFERASE TAGX-RELATED"/>
    <property type="match status" value="1"/>
</dbReference>
<sequence>MDKSLGLVSIIIPTYNRISFLLKAVESCINQVYNNVEIIIIDDGSTDGTEEIVSALLKTDWKLHNIQYYRQTNAGASAARNYGLRLAKGEFIQFLDSDDLLFENKLENQIQFIKSNNLEGCSCYGYMGEDLEKPKDLEVIGKPFDSINQLIDKLCNGVHVMQTSAPLWTKHMLLKSKGWDEHLGFGDDLEYHIRVLLKTKRFKFLEEHLFFLRVHQQDRLSDASLSINAILSGIETQKKIVRALKAEHHWTSEINKGITKNCRTLYVNLLNYKNAFVIKDYETWLINELKIESKPFKIMLLARKVFGSRILIFLIQIILKLKL</sequence>
<proteinExistence type="predicted"/>
<keyword evidence="2" id="KW-0808">Transferase</keyword>
<feature type="domain" description="Glycosyltransferase 2-like" evidence="1">
    <location>
        <begin position="9"/>
        <end position="139"/>
    </location>
</feature>
<dbReference type="Pfam" id="PF00535">
    <property type="entry name" value="Glycos_transf_2"/>
    <property type="match status" value="1"/>
</dbReference>
<organism evidence="2 3">
    <name type="scientific">Winogradskyella psychrotolerans RS-3</name>
    <dbReference type="NCBI Taxonomy" id="641526"/>
    <lineage>
        <taxon>Bacteria</taxon>
        <taxon>Pseudomonadati</taxon>
        <taxon>Bacteroidota</taxon>
        <taxon>Flavobacteriia</taxon>
        <taxon>Flavobacteriales</taxon>
        <taxon>Flavobacteriaceae</taxon>
        <taxon>Winogradskyella</taxon>
    </lineage>
</organism>
<dbReference type="CDD" id="cd00761">
    <property type="entry name" value="Glyco_tranf_GTA_type"/>
    <property type="match status" value="1"/>
</dbReference>
<dbReference type="Gene3D" id="3.90.550.10">
    <property type="entry name" value="Spore Coat Polysaccharide Biosynthesis Protein SpsA, Chain A"/>
    <property type="match status" value="1"/>
</dbReference>
<dbReference type="PANTHER" id="PTHR43685">
    <property type="entry name" value="GLYCOSYLTRANSFERASE"/>
    <property type="match status" value="1"/>
</dbReference>
<accession>S7VZB3</accession>
<dbReference type="OrthoDB" id="597270at2"/>
<dbReference type="InterPro" id="IPR029044">
    <property type="entry name" value="Nucleotide-diphossugar_trans"/>
</dbReference>
<dbReference type="EMBL" id="ATMR01000007">
    <property type="protein sequence ID" value="EPR74767.1"/>
    <property type="molecule type" value="Genomic_DNA"/>
</dbReference>
<dbReference type="AlphaFoldDB" id="S7VZB3"/>
<dbReference type="PATRIC" id="fig|641526.4.peg.130"/>
<protein>
    <submittedName>
        <fullName evidence="2">Glycosyltransferase</fullName>
    </submittedName>
</protein>
<dbReference type="SUPFAM" id="SSF53448">
    <property type="entry name" value="Nucleotide-diphospho-sugar transferases"/>
    <property type="match status" value="1"/>
</dbReference>
<dbReference type="InterPro" id="IPR050834">
    <property type="entry name" value="Glycosyltransf_2"/>
</dbReference>
<dbReference type="Proteomes" id="UP000014962">
    <property type="component" value="Unassembled WGS sequence"/>
</dbReference>
<evidence type="ECO:0000313" key="3">
    <source>
        <dbReference type="Proteomes" id="UP000014962"/>
    </source>
</evidence>